<dbReference type="PANTHER" id="PTHR46599:SF3">
    <property type="entry name" value="PIGGYBAC TRANSPOSABLE ELEMENT-DERIVED PROTEIN 4"/>
    <property type="match status" value="1"/>
</dbReference>
<keyword evidence="2" id="KW-0812">Transmembrane</keyword>
<keyword evidence="2" id="KW-0472">Membrane</keyword>
<keyword evidence="4" id="KW-1185">Reference proteome</keyword>
<evidence type="ECO:0000313" key="4">
    <source>
        <dbReference type="Proteomes" id="UP000002640"/>
    </source>
</evidence>
<evidence type="ECO:0008006" key="5">
    <source>
        <dbReference type="Google" id="ProtNLM"/>
    </source>
</evidence>
<dbReference type="EMBL" id="JH159152">
    <property type="protein sequence ID" value="EGZ25449.1"/>
    <property type="molecule type" value="Genomic_DNA"/>
</dbReference>
<gene>
    <name evidence="3" type="ORF">PHYSODRAFT_253494</name>
</gene>
<evidence type="ECO:0000313" key="3">
    <source>
        <dbReference type="EMBL" id="EGZ25449.1"/>
    </source>
</evidence>
<organism evidence="3 4">
    <name type="scientific">Phytophthora sojae (strain P6497)</name>
    <name type="common">Soybean stem and root rot agent</name>
    <name type="synonym">Phytophthora megasperma f. sp. glycines</name>
    <dbReference type="NCBI Taxonomy" id="1094619"/>
    <lineage>
        <taxon>Eukaryota</taxon>
        <taxon>Sar</taxon>
        <taxon>Stramenopiles</taxon>
        <taxon>Oomycota</taxon>
        <taxon>Peronosporomycetes</taxon>
        <taxon>Peronosporales</taxon>
        <taxon>Peronosporaceae</taxon>
        <taxon>Phytophthora</taxon>
    </lineage>
</organism>
<feature type="compositionally biased region" description="Polar residues" evidence="1">
    <location>
        <begin position="233"/>
        <end position="245"/>
    </location>
</feature>
<dbReference type="OMA" id="WRVFLCE"/>
<reference evidence="3 4" key="1">
    <citation type="journal article" date="2006" name="Science">
        <title>Phytophthora genome sequences uncover evolutionary origins and mechanisms of pathogenesis.</title>
        <authorList>
            <person name="Tyler B.M."/>
            <person name="Tripathy S."/>
            <person name="Zhang X."/>
            <person name="Dehal P."/>
            <person name="Jiang R.H."/>
            <person name="Aerts A."/>
            <person name="Arredondo F.D."/>
            <person name="Baxter L."/>
            <person name="Bensasson D."/>
            <person name="Beynon J.L."/>
            <person name="Chapman J."/>
            <person name="Damasceno C.M."/>
            <person name="Dorrance A.E."/>
            <person name="Dou D."/>
            <person name="Dickerman A.W."/>
            <person name="Dubchak I.L."/>
            <person name="Garbelotto M."/>
            <person name="Gijzen M."/>
            <person name="Gordon S.G."/>
            <person name="Govers F."/>
            <person name="Grunwald N.J."/>
            <person name="Huang W."/>
            <person name="Ivors K.L."/>
            <person name="Jones R.W."/>
            <person name="Kamoun S."/>
            <person name="Krampis K."/>
            <person name="Lamour K.H."/>
            <person name="Lee M.K."/>
            <person name="McDonald W.H."/>
            <person name="Medina M."/>
            <person name="Meijer H.J."/>
            <person name="Nordberg E.K."/>
            <person name="Maclean D.J."/>
            <person name="Ospina-Giraldo M.D."/>
            <person name="Morris P.F."/>
            <person name="Phuntumart V."/>
            <person name="Putnam N.H."/>
            <person name="Rash S."/>
            <person name="Rose J.K."/>
            <person name="Sakihama Y."/>
            <person name="Salamov A.A."/>
            <person name="Savidor A."/>
            <person name="Scheuring C.F."/>
            <person name="Smith B.M."/>
            <person name="Sobral B.W."/>
            <person name="Terry A."/>
            <person name="Torto-Alalibo T.A."/>
            <person name="Win J."/>
            <person name="Xu Z."/>
            <person name="Zhang H."/>
            <person name="Grigoriev I.V."/>
            <person name="Rokhsar D.S."/>
            <person name="Boore J.L."/>
        </authorList>
    </citation>
    <scope>NUCLEOTIDE SEQUENCE [LARGE SCALE GENOMIC DNA]</scope>
    <source>
        <strain evidence="3 4">P6497</strain>
    </source>
</reference>
<feature type="region of interest" description="Disordered" evidence="1">
    <location>
        <begin position="209"/>
        <end position="263"/>
    </location>
</feature>
<evidence type="ECO:0000256" key="1">
    <source>
        <dbReference type="SAM" id="MobiDB-lite"/>
    </source>
</evidence>
<accession>G4YTX8</accession>
<feature type="compositionally biased region" description="Polar residues" evidence="1">
    <location>
        <begin position="97"/>
        <end position="107"/>
    </location>
</feature>
<protein>
    <recommendedName>
        <fullName evidence="5">PiggyBac transposable element-derived protein domain-containing protein</fullName>
    </recommendedName>
</protein>
<sequence length="263" mass="29636">MTGEQHEVACPRIVKDYQTYMGGVDLCIKDKNYYKSLFLGLVGLDIINAFIVFNARRAASNLPKLSHVKFLKQLHLELCQLHEEDWEALQSNERFQATPSKPRQLSKAQAAHQPVQNDEWRPGNNQQGRKRRARVCKVCSLLKGNSNARGGDSSVYCSQCKLPNASKKPMVWRVFLCEKVRHTYNGSAMSCFDFWHKAWRNGTLLPKKAAKRKIRARAPARSGNENEEKDNGGSVQSSSVESTTGGPHLPKRARVAPDAVMRD</sequence>
<feature type="region of interest" description="Disordered" evidence="1">
    <location>
        <begin position="97"/>
        <end position="129"/>
    </location>
</feature>
<feature type="transmembrane region" description="Helical" evidence="2">
    <location>
        <begin position="36"/>
        <end position="55"/>
    </location>
</feature>
<dbReference type="KEGG" id="psoj:PHYSODRAFT_253494"/>
<dbReference type="RefSeq" id="XP_009520737.1">
    <property type="nucleotide sequence ID" value="XM_009522442.1"/>
</dbReference>
<dbReference type="GeneID" id="20638379"/>
<dbReference type="AlphaFoldDB" id="G4YTX8"/>
<name>G4YTX8_PHYSP</name>
<dbReference type="Proteomes" id="UP000002640">
    <property type="component" value="Unassembled WGS sequence"/>
</dbReference>
<evidence type="ECO:0000256" key="2">
    <source>
        <dbReference type="SAM" id="Phobius"/>
    </source>
</evidence>
<dbReference type="PANTHER" id="PTHR46599">
    <property type="entry name" value="PIGGYBAC TRANSPOSABLE ELEMENT-DERIVED PROTEIN 4"/>
    <property type="match status" value="1"/>
</dbReference>
<keyword evidence="2" id="KW-1133">Transmembrane helix</keyword>
<dbReference type="InParanoid" id="G4YTX8"/>
<proteinExistence type="predicted"/>
<feature type="compositionally biased region" description="Basic residues" evidence="1">
    <location>
        <begin position="209"/>
        <end position="218"/>
    </location>
</feature>